<feature type="compositionally biased region" description="Basic and acidic residues" evidence="1">
    <location>
        <begin position="1"/>
        <end position="10"/>
    </location>
</feature>
<feature type="region of interest" description="Disordered" evidence="1">
    <location>
        <begin position="306"/>
        <end position="332"/>
    </location>
</feature>
<sequence length="332" mass="35437">MLEIRSDAQDRVTGPGRRASAPTAPGRRPRTAPVVLLGLGAVLVVVALAAGRAWSGPLLDAGAVLLTVGGVGLLLDAALARWRGAWPVEPPRPPAPAPAAPREDRLGLVGVREELDVVDVLRGVGPGQELWWLDTFPLTLAGDLDAIHKALGAGVRVRLLVLDPRSPALASRLREIRHHYGLSPMDLRRSFDTLVHQLRALGELDPVVAERLEVRVHDGPPGAPIYLVLGGPAATEEPVTDQPSTGQPAAEPRELQVLRAFSSYFLLDASQDMPYLEWRDGPFAGRLHAYARHKWAEGRTVFPTESADRSASAFNVRPGAARRTAGGNAGSA</sequence>
<dbReference type="EMBL" id="LQBK01000011">
    <property type="protein sequence ID" value="KUG60122.1"/>
    <property type="molecule type" value="Genomic_DNA"/>
</dbReference>
<accession>A0A0W8IJM0</accession>
<gene>
    <name evidence="3" type="ORF">AVL61_09220</name>
</gene>
<feature type="region of interest" description="Disordered" evidence="1">
    <location>
        <begin position="1"/>
        <end position="28"/>
    </location>
</feature>
<evidence type="ECO:0000256" key="1">
    <source>
        <dbReference type="SAM" id="MobiDB-lite"/>
    </source>
</evidence>
<keyword evidence="2" id="KW-1133">Transmembrane helix</keyword>
<reference evidence="4" key="1">
    <citation type="submission" date="2015-12" db="EMBL/GenBank/DDBJ databases">
        <authorList>
            <person name="Nair G.R."/>
            <person name="Kaur G."/>
            <person name="Mayilraj S."/>
        </authorList>
    </citation>
    <scope>NUCLEOTIDE SEQUENCE [LARGE SCALE GENOMIC DNA]</scope>
    <source>
        <strain evidence="4">CD08_4</strain>
    </source>
</reference>
<comment type="caution">
    <text evidence="3">The sequence shown here is derived from an EMBL/GenBank/DDBJ whole genome shotgun (WGS) entry which is preliminary data.</text>
</comment>
<keyword evidence="2" id="KW-0472">Membrane</keyword>
<dbReference type="Proteomes" id="UP000053512">
    <property type="component" value="Unassembled WGS sequence"/>
</dbReference>
<organism evidence="3 4">
    <name type="scientific">Kocuria rosea subsp. polaris</name>
    <dbReference type="NCBI Taxonomy" id="136273"/>
    <lineage>
        <taxon>Bacteria</taxon>
        <taxon>Bacillati</taxon>
        <taxon>Actinomycetota</taxon>
        <taxon>Actinomycetes</taxon>
        <taxon>Micrococcales</taxon>
        <taxon>Micrococcaceae</taxon>
        <taxon>Kocuria</taxon>
    </lineage>
</organism>
<keyword evidence="2" id="KW-0812">Transmembrane</keyword>
<proteinExistence type="predicted"/>
<evidence type="ECO:0000256" key="2">
    <source>
        <dbReference type="SAM" id="Phobius"/>
    </source>
</evidence>
<feature type="compositionally biased region" description="Low complexity" evidence="1">
    <location>
        <begin position="317"/>
        <end position="326"/>
    </location>
</feature>
<protein>
    <submittedName>
        <fullName evidence="3">Uncharacterized protein</fullName>
    </submittedName>
</protein>
<dbReference type="RefSeq" id="WP_058873942.1">
    <property type="nucleotide sequence ID" value="NZ_LQBK01000011.1"/>
</dbReference>
<evidence type="ECO:0000313" key="3">
    <source>
        <dbReference type="EMBL" id="KUG60122.1"/>
    </source>
</evidence>
<feature type="compositionally biased region" description="Low complexity" evidence="1">
    <location>
        <begin position="14"/>
        <end position="28"/>
    </location>
</feature>
<name>A0A0W8IJM0_KOCRO</name>
<dbReference type="AlphaFoldDB" id="A0A0W8IJM0"/>
<evidence type="ECO:0000313" key="4">
    <source>
        <dbReference type="Proteomes" id="UP000053512"/>
    </source>
</evidence>
<feature type="transmembrane region" description="Helical" evidence="2">
    <location>
        <begin position="34"/>
        <end position="55"/>
    </location>
</feature>
<dbReference type="OrthoDB" id="4883330at2"/>